<dbReference type="Pfam" id="PF07486">
    <property type="entry name" value="Hydrolase_2"/>
    <property type="match status" value="1"/>
</dbReference>
<protein>
    <submittedName>
        <fullName evidence="3">Uncharacterized protein</fullName>
    </submittedName>
</protein>
<dbReference type="Pfam" id="PF01476">
    <property type="entry name" value="LysM"/>
    <property type="match status" value="2"/>
</dbReference>
<feature type="chain" id="PRO_5015072178" evidence="2">
    <location>
        <begin position="29"/>
        <end position="287"/>
    </location>
</feature>
<dbReference type="KEGG" id="beo:BEH_04935"/>
<accession>A0A1X7F0I2</accession>
<dbReference type="GeneID" id="93702225"/>
<dbReference type="OrthoDB" id="9785345at2"/>
<keyword evidence="2" id="KW-0732">Signal</keyword>
<reference evidence="3 4" key="1">
    <citation type="journal article" date="2015" name="PLoS ONE">
        <title>Genome Sequence of Bacillus endophyticus and Analysis of Its Companion Mechanism in the Ketogulonigenium vulgare-Bacillus Strain Consortium.</title>
        <authorList>
            <person name="Jia N."/>
            <person name="Du J."/>
            <person name="Ding M.Z."/>
            <person name="Gao F."/>
            <person name="Yuan Y.J."/>
        </authorList>
    </citation>
    <scope>NUCLEOTIDE SEQUENCE [LARGE SCALE GENOMIC DNA]</scope>
    <source>
        <strain evidence="3 4">Hbe603</strain>
    </source>
</reference>
<dbReference type="SMART" id="SM00257">
    <property type="entry name" value="LysM"/>
    <property type="match status" value="2"/>
</dbReference>
<dbReference type="AlphaFoldDB" id="A0A1X7F0I2"/>
<dbReference type="InterPro" id="IPR011105">
    <property type="entry name" value="Cell_wall_hydrolase_SleB"/>
</dbReference>
<evidence type="ECO:0000256" key="2">
    <source>
        <dbReference type="SAM" id="SignalP"/>
    </source>
</evidence>
<keyword evidence="4" id="KW-1185">Reference proteome</keyword>
<proteinExistence type="predicted"/>
<dbReference type="EMBL" id="CP011974">
    <property type="protein sequence ID" value="AKO91500.1"/>
    <property type="molecule type" value="Genomic_DNA"/>
</dbReference>
<dbReference type="SUPFAM" id="SSF54106">
    <property type="entry name" value="LysM domain"/>
    <property type="match status" value="2"/>
</dbReference>
<dbReference type="PATRIC" id="fig|135735.6.peg.964"/>
<dbReference type="PANTHER" id="PTHR33734:SF22">
    <property type="entry name" value="MEMBRANE-BOUND LYTIC MUREIN TRANSGLYCOSYLASE D"/>
    <property type="match status" value="1"/>
</dbReference>
<sequence length="287" mass="31443">MKKKNMKKWAVVSAAIAFLFVGKGTASAATNHQVQKGDTLWKLGEDYHISIDDIKKANDRRNDIIYIGESLFIPTNDDDLYKIKKGDTLSSIAKNYGVSIEELQQANNLTGNLIYAQAMLTIPNKETAQPAQTKEVKAAETNVATQPNTAEQTSASPENQGQAQAVSPEERDLLERVVEAEAKGEPYEGKVAVANVVLNRVASSEFPDTITEVINQKIPGGSYAFTPVQNGSINNPASEESKKAVNEAITNRAQKETLFFYNPDIATSDWLKSRPVVARIGDHVFMK</sequence>
<dbReference type="InterPro" id="IPR018392">
    <property type="entry name" value="LysM"/>
</dbReference>
<dbReference type="RefSeq" id="WP_019392934.1">
    <property type="nucleotide sequence ID" value="NZ_ALIM01000023.1"/>
</dbReference>
<dbReference type="Gene3D" id="6.20.240.60">
    <property type="match status" value="1"/>
</dbReference>
<name>A0A1X7F0I2_9BACI</name>
<evidence type="ECO:0000313" key="4">
    <source>
        <dbReference type="Proteomes" id="UP000036202"/>
    </source>
</evidence>
<dbReference type="Gene3D" id="1.10.10.2520">
    <property type="entry name" value="Cell wall hydrolase SleB, domain 1"/>
    <property type="match status" value="1"/>
</dbReference>
<feature type="signal peptide" evidence="2">
    <location>
        <begin position="1"/>
        <end position="28"/>
    </location>
</feature>
<feature type="region of interest" description="Disordered" evidence="1">
    <location>
        <begin position="131"/>
        <end position="169"/>
    </location>
</feature>
<dbReference type="InterPro" id="IPR036779">
    <property type="entry name" value="LysM_dom_sf"/>
</dbReference>
<dbReference type="GO" id="GO:0016787">
    <property type="term" value="F:hydrolase activity"/>
    <property type="evidence" value="ECO:0007669"/>
    <property type="project" value="InterPro"/>
</dbReference>
<evidence type="ECO:0000256" key="1">
    <source>
        <dbReference type="SAM" id="MobiDB-lite"/>
    </source>
</evidence>
<feature type="compositionally biased region" description="Polar residues" evidence="1">
    <location>
        <begin position="142"/>
        <end position="165"/>
    </location>
</feature>
<dbReference type="Proteomes" id="UP000036202">
    <property type="component" value="Chromosome"/>
</dbReference>
<dbReference type="InterPro" id="IPR042047">
    <property type="entry name" value="SleB_dom1"/>
</dbReference>
<organism evidence="3 4">
    <name type="scientific">Priestia filamentosa</name>
    <dbReference type="NCBI Taxonomy" id="1402861"/>
    <lineage>
        <taxon>Bacteria</taxon>
        <taxon>Bacillati</taxon>
        <taxon>Bacillota</taxon>
        <taxon>Bacilli</taxon>
        <taxon>Bacillales</taxon>
        <taxon>Bacillaceae</taxon>
        <taxon>Priestia</taxon>
    </lineage>
</organism>
<gene>
    <name evidence="3" type="ORF">BEH_04935</name>
</gene>
<dbReference type="PROSITE" id="PS51782">
    <property type="entry name" value="LYSM"/>
    <property type="match status" value="2"/>
</dbReference>
<accession>A0A0H4KD29</accession>
<evidence type="ECO:0000313" key="3">
    <source>
        <dbReference type="EMBL" id="AKO91500.1"/>
    </source>
</evidence>
<dbReference type="Gene3D" id="3.10.350.10">
    <property type="entry name" value="LysM domain"/>
    <property type="match status" value="2"/>
</dbReference>
<reference evidence="4" key="2">
    <citation type="submission" date="2015-06" db="EMBL/GenBank/DDBJ databases">
        <title>Genome Sequence of Bacillus endophyticus and Analysis of its Companion Mechanism in the Ketogulonigenium vulgare-Bacillus strain Consortium.</title>
        <authorList>
            <person name="Jia N."/>
            <person name="Du J."/>
            <person name="Ding M.-Z."/>
            <person name="Gao F."/>
            <person name="Yuan Y.-J."/>
        </authorList>
    </citation>
    <scope>NUCLEOTIDE SEQUENCE [LARGE SCALE GENOMIC DNA]</scope>
    <source>
        <strain evidence="4">Hbe603</strain>
    </source>
</reference>
<dbReference type="CDD" id="cd00118">
    <property type="entry name" value="LysM"/>
    <property type="match status" value="2"/>
</dbReference>
<dbReference type="PANTHER" id="PTHR33734">
    <property type="entry name" value="LYSM DOMAIN-CONTAINING GPI-ANCHORED PROTEIN 2"/>
    <property type="match status" value="1"/>
</dbReference>